<keyword evidence="1" id="KW-1133">Transmembrane helix</keyword>
<feature type="transmembrane region" description="Helical" evidence="1">
    <location>
        <begin position="6"/>
        <end position="29"/>
    </location>
</feature>
<evidence type="ECO:0000256" key="1">
    <source>
        <dbReference type="SAM" id="Phobius"/>
    </source>
</evidence>
<keyword evidence="1" id="KW-0812">Transmembrane</keyword>
<organism evidence="2">
    <name type="scientific">Edafosvirus sp</name>
    <dbReference type="NCBI Taxonomy" id="2487765"/>
    <lineage>
        <taxon>Viruses</taxon>
        <taxon>Varidnaviria</taxon>
        <taxon>Bamfordvirae</taxon>
        <taxon>Nucleocytoviricota</taxon>
        <taxon>Megaviricetes</taxon>
        <taxon>Imitervirales</taxon>
        <taxon>Mimiviridae</taxon>
        <taxon>Klosneuvirinae</taxon>
    </lineage>
</organism>
<keyword evidence="1" id="KW-0472">Membrane</keyword>
<sequence length="41" mass="5018">MDINKIYWPFFIMVYLNIFMQLMTFSIFFEIDIIGETGDIF</sequence>
<dbReference type="EMBL" id="MK072071">
    <property type="protein sequence ID" value="AYV78191.1"/>
    <property type="molecule type" value="Genomic_DNA"/>
</dbReference>
<name>A0A3G4ZW20_9VIRU</name>
<evidence type="ECO:0000313" key="2">
    <source>
        <dbReference type="EMBL" id="AYV78191.1"/>
    </source>
</evidence>
<proteinExistence type="predicted"/>
<accession>A0A3G4ZW20</accession>
<gene>
    <name evidence="2" type="ORF">Edafosvirus6_40</name>
</gene>
<protein>
    <submittedName>
        <fullName evidence="2">Uncharacterized protein</fullName>
    </submittedName>
</protein>
<reference evidence="2" key="1">
    <citation type="submission" date="2018-10" db="EMBL/GenBank/DDBJ databases">
        <title>Hidden diversity of soil giant viruses.</title>
        <authorList>
            <person name="Schulz F."/>
            <person name="Alteio L."/>
            <person name="Goudeau D."/>
            <person name="Ryan E.M."/>
            <person name="Malmstrom R.R."/>
            <person name="Blanchard J."/>
            <person name="Woyke T."/>
        </authorList>
    </citation>
    <scope>NUCLEOTIDE SEQUENCE</scope>
    <source>
        <strain evidence="2">EDV1</strain>
    </source>
</reference>